<evidence type="ECO:0000256" key="1">
    <source>
        <dbReference type="ARBA" id="ARBA00001971"/>
    </source>
</evidence>
<evidence type="ECO:0000256" key="8">
    <source>
        <dbReference type="ARBA" id="ARBA00023033"/>
    </source>
</evidence>
<dbReference type="SUPFAM" id="SSF48264">
    <property type="entry name" value="Cytochrome P450"/>
    <property type="match status" value="1"/>
</dbReference>
<comment type="similarity">
    <text evidence="3 9">Belongs to the cytochrome P450 family.</text>
</comment>
<evidence type="ECO:0000256" key="5">
    <source>
        <dbReference type="ARBA" id="ARBA00022723"/>
    </source>
</evidence>
<dbReference type="OrthoDB" id="1470350at2759"/>
<dbReference type="AlphaFoldDB" id="A0A4S4LFQ9"/>
<sequence length="538" mass="60506">MSSGILVKLVLAFSTAVLAHYLFKLARRLAHPYFSPLRDVKGPQSKSMFFGNLREIDNAEAMELHERWREDYGPVYKYKAFFNVRRNLRAAGLLFVEGIITQRLEQLLLTCSDFLLQESSINSRYESIESASSYILGINIYAVFERTSAKDYVIRDHQSPAFGPSQVRELTEIFVDKAIQLRDIWVSQLSTVTSDGSERDRVKIDVSSWLNKMTLDVIGLAGFNYSFNALNPDGKPNELNESVQAVFRTPRGFRAVLPVLQTVFPPLRVIPSERKRTVEAAQRTMARIGNQLLAERKAAVLASINGNEMEVGRKSVQGKDLLSLLVKANMATDLPETARLDDADVLAQVPTFLVAGHETTRQAPSIPCAILQIKLRAELLLVPSQTPTMEELDRLPYLDAVVRETMRVFSPVPNTVRVANCDDVIPLETEWEDKHGVRRKEVRPERWENPPAAIQSIPGIWGNSLAFSGGSRACIGYRFSVIEMKALIFVLIRAFQFEMSVPLEEIKSKSVVVRRPYLASEPEKGAQLPLWVSAARLD</sequence>
<dbReference type="GO" id="GO:0004497">
    <property type="term" value="F:monooxygenase activity"/>
    <property type="evidence" value="ECO:0007669"/>
    <property type="project" value="UniProtKB-KW"/>
</dbReference>
<keyword evidence="8 9" id="KW-0503">Monooxygenase</keyword>
<comment type="cofactor">
    <cofactor evidence="1">
        <name>heme</name>
        <dbReference type="ChEBI" id="CHEBI:30413"/>
    </cofactor>
</comment>
<dbReference type="Pfam" id="PF00067">
    <property type="entry name" value="p450"/>
    <property type="match status" value="2"/>
</dbReference>
<dbReference type="EMBL" id="SGPL01000596">
    <property type="protein sequence ID" value="THH10018.1"/>
    <property type="molecule type" value="Genomic_DNA"/>
</dbReference>
<evidence type="ECO:0000256" key="7">
    <source>
        <dbReference type="ARBA" id="ARBA00023004"/>
    </source>
</evidence>
<comment type="caution">
    <text evidence="10">The sequence shown here is derived from an EMBL/GenBank/DDBJ whole genome shotgun (WGS) entry which is preliminary data.</text>
</comment>
<gene>
    <name evidence="10" type="ORF">EW146_g8506</name>
</gene>
<evidence type="ECO:0008006" key="12">
    <source>
        <dbReference type="Google" id="ProtNLM"/>
    </source>
</evidence>
<evidence type="ECO:0000256" key="6">
    <source>
        <dbReference type="ARBA" id="ARBA00023002"/>
    </source>
</evidence>
<dbReference type="GO" id="GO:0005506">
    <property type="term" value="F:iron ion binding"/>
    <property type="evidence" value="ECO:0007669"/>
    <property type="project" value="InterPro"/>
</dbReference>
<evidence type="ECO:0000313" key="11">
    <source>
        <dbReference type="Proteomes" id="UP000310158"/>
    </source>
</evidence>
<evidence type="ECO:0000256" key="2">
    <source>
        <dbReference type="ARBA" id="ARBA00005179"/>
    </source>
</evidence>
<reference evidence="10 11" key="1">
    <citation type="submission" date="2019-02" db="EMBL/GenBank/DDBJ databases">
        <title>Genome sequencing of the rare red list fungi Bondarzewia mesenterica.</title>
        <authorList>
            <person name="Buettner E."/>
            <person name="Kellner H."/>
        </authorList>
    </citation>
    <scope>NUCLEOTIDE SEQUENCE [LARGE SCALE GENOMIC DNA]</scope>
    <source>
        <strain evidence="10 11">DSM 108281</strain>
    </source>
</reference>
<dbReference type="PANTHER" id="PTHR24305:SF166">
    <property type="entry name" value="CYTOCHROME P450 12A4, MITOCHONDRIAL-RELATED"/>
    <property type="match status" value="1"/>
</dbReference>
<evidence type="ECO:0000256" key="9">
    <source>
        <dbReference type="RuleBase" id="RU000461"/>
    </source>
</evidence>
<dbReference type="PRINTS" id="PR00385">
    <property type="entry name" value="P450"/>
</dbReference>
<dbReference type="PROSITE" id="PS00086">
    <property type="entry name" value="CYTOCHROME_P450"/>
    <property type="match status" value="1"/>
</dbReference>
<dbReference type="PANTHER" id="PTHR24305">
    <property type="entry name" value="CYTOCHROME P450"/>
    <property type="match status" value="1"/>
</dbReference>
<keyword evidence="7 9" id="KW-0408">Iron</keyword>
<dbReference type="GO" id="GO:0016705">
    <property type="term" value="F:oxidoreductase activity, acting on paired donors, with incorporation or reduction of molecular oxygen"/>
    <property type="evidence" value="ECO:0007669"/>
    <property type="project" value="InterPro"/>
</dbReference>
<proteinExistence type="inferred from homology"/>
<dbReference type="InterPro" id="IPR001128">
    <property type="entry name" value="Cyt_P450"/>
</dbReference>
<keyword evidence="6 9" id="KW-0560">Oxidoreductase</keyword>
<name>A0A4S4LFQ9_9AGAM</name>
<dbReference type="Proteomes" id="UP000310158">
    <property type="component" value="Unassembled WGS sequence"/>
</dbReference>
<organism evidence="10 11">
    <name type="scientific">Bondarzewia mesenterica</name>
    <dbReference type="NCBI Taxonomy" id="1095465"/>
    <lineage>
        <taxon>Eukaryota</taxon>
        <taxon>Fungi</taxon>
        <taxon>Dikarya</taxon>
        <taxon>Basidiomycota</taxon>
        <taxon>Agaricomycotina</taxon>
        <taxon>Agaricomycetes</taxon>
        <taxon>Russulales</taxon>
        <taxon>Bondarzewiaceae</taxon>
        <taxon>Bondarzewia</taxon>
    </lineage>
</organism>
<keyword evidence="5 9" id="KW-0479">Metal-binding</keyword>
<evidence type="ECO:0000313" key="10">
    <source>
        <dbReference type="EMBL" id="THH10018.1"/>
    </source>
</evidence>
<keyword evidence="4 9" id="KW-0349">Heme</keyword>
<dbReference type="InterPro" id="IPR017972">
    <property type="entry name" value="Cyt_P450_CS"/>
</dbReference>
<evidence type="ECO:0000256" key="3">
    <source>
        <dbReference type="ARBA" id="ARBA00010617"/>
    </source>
</evidence>
<protein>
    <recommendedName>
        <fullName evidence="12">Cytochrome P450</fullName>
    </recommendedName>
</protein>
<dbReference type="Gene3D" id="1.10.630.10">
    <property type="entry name" value="Cytochrome P450"/>
    <property type="match status" value="1"/>
</dbReference>
<dbReference type="InterPro" id="IPR050121">
    <property type="entry name" value="Cytochrome_P450_monoxygenase"/>
</dbReference>
<comment type="pathway">
    <text evidence="2">Secondary metabolite biosynthesis.</text>
</comment>
<accession>A0A4S4LFQ9</accession>
<keyword evidence="11" id="KW-1185">Reference proteome</keyword>
<dbReference type="InterPro" id="IPR036396">
    <property type="entry name" value="Cyt_P450_sf"/>
</dbReference>
<dbReference type="GO" id="GO:0020037">
    <property type="term" value="F:heme binding"/>
    <property type="evidence" value="ECO:0007669"/>
    <property type="project" value="InterPro"/>
</dbReference>
<evidence type="ECO:0000256" key="4">
    <source>
        <dbReference type="ARBA" id="ARBA00022617"/>
    </source>
</evidence>